<protein>
    <submittedName>
        <fullName evidence="4">Epimerase</fullName>
    </submittedName>
</protein>
<evidence type="ECO:0000313" key="5">
    <source>
        <dbReference type="Proteomes" id="UP000623842"/>
    </source>
</evidence>
<dbReference type="EMBL" id="BNCK01000009">
    <property type="protein sequence ID" value="GHG03084.1"/>
    <property type="molecule type" value="Genomic_DNA"/>
</dbReference>
<dbReference type="InterPro" id="IPR036291">
    <property type="entry name" value="NAD(P)-bd_dom_sf"/>
</dbReference>
<evidence type="ECO:0000313" key="4">
    <source>
        <dbReference type="EMBL" id="GHG03084.1"/>
    </source>
</evidence>
<feature type="domain" description="NAD-dependent epimerase/dehydratase" evidence="2">
    <location>
        <begin position="3"/>
        <end position="215"/>
    </location>
</feature>
<evidence type="ECO:0000256" key="1">
    <source>
        <dbReference type="ARBA" id="ARBA00009353"/>
    </source>
</evidence>
<name>A0A919BPW0_9GAMM</name>
<dbReference type="Pfam" id="PF08338">
    <property type="entry name" value="DUF1731"/>
    <property type="match status" value="1"/>
</dbReference>
<organism evidence="4 5">
    <name type="scientific">Thalassotalea marina</name>
    <dbReference type="NCBI Taxonomy" id="1673741"/>
    <lineage>
        <taxon>Bacteria</taxon>
        <taxon>Pseudomonadati</taxon>
        <taxon>Pseudomonadota</taxon>
        <taxon>Gammaproteobacteria</taxon>
        <taxon>Alteromonadales</taxon>
        <taxon>Colwelliaceae</taxon>
        <taxon>Thalassotalea</taxon>
    </lineage>
</organism>
<dbReference type="AlphaFoldDB" id="A0A919BPW0"/>
<feature type="domain" description="DUF1731" evidence="3">
    <location>
        <begin position="251"/>
        <end position="296"/>
    </location>
</feature>
<reference evidence="4" key="2">
    <citation type="submission" date="2020-09" db="EMBL/GenBank/DDBJ databases">
        <authorList>
            <person name="Sun Q."/>
            <person name="Kim S."/>
        </authorList>
    </citation>
    <scope>NUCLEOTIDE SEQUENCE</scope>
    <source>
        <strain evidence="4">KCTC 42731</strain>
    </source>
</reference>
<evidence type="ECO:0000259" key="2">
    <source>
        <dbReference type="Pfam" id="PF01370"/>
    </source>
</evidence>
<dbReference type="RefSeq" id="WP_189773395.1">
    <property type="nucleotide sequence ID" value="NZ_BNCK01000009.1"/>
</dbReference>
<dbReference type="InterPro" id="IPR001509">
    <property type="entry name" value="Epimerase_deHydtase"/>
</dbReference>
<dbReference type="NCBIfam" id="TIGR01777">
    <property type="entry name" value="yfcH"/>
    <property type="match status" value="1"/>
</dbReference>
<dbReference type="CDD" id="cd05242">
    <property type="entry name" value="SDR_a8"/>
    <property type="match status" value="1"/>
</dbReference>
<dbReference type="InterPro" id="IPR013549">
    <property type="entry name" value="DUF1731"/>
</dbReference>
<dbReference type="PANTHER" id="PTHR11092:SF0">
    <property type="entry name" value="EPIMERASE FAMILY PROTEIN SDR39U1"/>
    <property type="match status" value="1"/>
</dbReference>
<proteinExistence type="inferred from homology"/>
<dbReference type="PANTHER" id="PTHR11092">
    <property type="entry name" value="SUGAR NUCLEOTIDE EPIMERASE RELATED"/>
    <property type="match status" value="1"/>
</dbReference>
<comment type="similarity">
    <text evidence="1">Belongs to the NAD(P)-dependent epimerase/dehydratase family. SDR39U1 subfamily.</text>
</comment>
<dbReference type="InterPro" id="IPR010099">
    <property type="entry name" value="SDR39U1"/>
</dbReference>
<dbReference type="SUPFAM" id="SSF51735">
    <property type="entry name" value="NAD(P)-binding Rossmann-fold domains"/>
    <property type="match status" value="1"/>
</dbReference>
<comment type="caution">
    <text evidence="4">The sequence shown here is derived from an EMBL/GenBank/DDBJ whole genome shotgun (WGS) entry which is preliminary data.</text>
</comment>
<gene>
    <name evidence="4" type="ORF">GCM10017161_35230</name>
</gene>
<evidence type="ECO:0000259" key="3">
    <source>
        <dbReference type="Pfam" id="PF08338"/>
    </source>
</evidence>
<dbReference type="Gene3D" id="3.40.50.720">
    <property type="entry name" value="NAD(P)-binding Rossmann-like Domain"/>
    <property type="match status" value="1"/>
</dbReference>
<sequence length="300" mass="33290">MQILITGATGLIGKALVHLLLTDQNVEITVLTRSPEKAVRVLGPNVTLVTRLHQQLIDQQHVVINLAGEPIADKRWTDGQKEKICQSRWHLTEKLVELINESPTPPQTFISGSAIGIYGRQQQLNIDEGFTAFHQEFSHHVCQRWEKIALGAKSNATRVVLLRTGIVLSKDGGALAKMMLPFKLGLGGKIASGYQYMSWIHIDDMINAINFLIQDDTIEGPVNMTAPSPVTNKFFSETFAAVLSRPCLFTTPAFVLKIALGELSELLLYGQHVMPKVLQSNGYTFKYPDLKLALINLLHD</sequence>
<dbReference type="Pfam" id="PF01370">
    <property type="entry name" value="Epimerase"/>
    <property type="match status" value="1"/>
</dbReference>
<accession>A0A919BPW0</accession>
<reference evidence="4" key="1">
    <citation type="journal article" date="2014" name="Int. J. Syst. Evol. Microbiol.">
        <title>Complete genome sequence of Corynebacterium casei LMG S-19264T (=DSM 44701T), isolated from a smear-ripened cheese.</title>
        <authorList>
            <consortium name="US DOE Joint Genome Institute (JGI-PGF)"/>
            <person name="Walter F."/>
            <person name="Albersmeier A."/>
            <person name="Kalinowski J."/>
            <person name="Ruckert C."/>
        </authorList>
    </citation>
    <scope>NUCLEOTIDE SEQUENCE</scope>
    <source>
        <strain evidence="4">KCTC 42731</strain>
    </source>
</reference>
<keyword evidence="5" id="KW-1185">Reference proteome</keyword>
<dbReference type="Proteomes" id="UP000623842">
    <property type="component" value="Unassembled WGS sequence"/>
</dbReference>